<proteinExistence type="predicted"/>
<keyword evidence="2" id="KW-1185">Reference proteome</keyword>
<evidence type="ECO:0000313" key="2">
    <source>
        <dbReference type="Proteomes" id="UP001431313"/>
    </source>
</evidence>
<name>A0ABT2CP32_9ACTN</name>
<reference evidence="1" key="1">
    <citation type="submission" date="2022-08" db="EMBL/GenBank/DDBJ databases">
        <authorList>
            <person name="Somphong A."/>
            <person name="Phongsopitanun W."/>
        </authorList>
    </citation>
    <scope>NUCLEOTIDE SEQUENCE</scope>
    <source>
        <strain evidence="1">LP05-1</strain>
    </source>
</reference>
<comment type="caution">
    <text evidence="1">The sequence shown here is derived from an EMBL/GenBank/DDBJ whole genome shotgun (WGS) entry which is preliminary data.</text>
</comment>
<protein>
    <submittedName>
        <fullName evidence="1">Uncharacterized protein</fullName>
    </submittedName>
</protein>
<dbReference type="EMBL" id="JANUGQ010000032">
    <property type="protein sequence ID" value="MCS0639198.1"/>
    <property type="molecule type" value="Genomic_DNA"/>
</dbReference>
<gene>
    <name evidence="1" type="ORF">NX801_26860</name>
</gene>
<dbReference type="RefSeq" id="WP_258790531.1">
    <property type="nucleotide sequence ID" value="NZ_JANUGQ010000032.1"/>
</dbReference>
<accession>A0ABT2CP32</accession>
<sequence length="53" mass="5658">MPIDRGNAQHVIGFSAIRGHDRSGLARQLPHAVRTLLTAQAVPTVLAFAVAVR</sequence>
<evidence type="ECO:0000313" key="1">
    <source>
        <dbReference type="EMBL" id="MCS0639198.1"/>
    </source>
</evidence>
<dbReference type="Proteomes" id="UP001431313">
    <property type="component" value="Unassembled WGS sequence"/>
</dbReference>
<organism evidence="1 2">
    <name type="scientific">Streptomyces pyxinae</name>
    <dbReference type="NCBI Taxonomy" id="2970734"/>
    <lineage>
        <taxon>Bacteria</taxon>
        <taxon>Bacillati</taxon>
        <taxon>Actinomycetota</taxon>
        <taxon>Actinomycetes</taxon>
        <taxon>Kitasatosporales</taxon>
        <taxon>Streptomycetaceae</taxon>
        <taxon>Streptomyces</taxon>
    </lineage>
</organism>